<organism evidence="2">
    <name type="scientific">Pontimicrobium sp. SW4</name>
    <dbReference type="NCBI Taxonomy" id="3153519"/>
    <lineage>
        <taxon>Bacteria</taxon>
        <taxon>Pseudomonadati</taxon>
        <taxon>Bacteroidota</taxon>
        <taxon>Flavobacteriia</taxon>
        <taxon>Flavobacteriales</taxon>
        <taxon>Flavobacteriaceae</taxon>
        <taxon>Pontimicrobium</taxon>
    </lineage>
</organism>
<evidence type="ECO:0000313" key="2">
    <source>
        <dbReference type="EMBL" id="XBG60692.1"/>
    </source>
</evidence>
<dbReference type="Pfam" id="PF00144">
    <property type="entry name" value="Beta-lactamase"/>
    <property type="match status" value="1"/>
</dbReference>
<dbReference type="EC" id="3.1.1.103" evidence="2"/>
<name>A0AAU7BQR4_9FLAO</name>
<dbReference type="InterPro" id="IPR012338">
    <property type="entry name" value="Beta-lactam/transpept-like"/>
</dbReference>
<dbReference type="PANTHER" id="PTHR46825">
    <property type="entry name" value="D-ALANYL-D-ALANINE-CARBOXYPEPTIDASE/ENDOPEPTIDASE AMPH"/>
    <property type="match status" value="1"/>
</dbReference>
<sequence length="378" mass="42825">MKKILIIFSCLILSQLTAQQSKNDKIFEAVNKKLDELWKDSTAPGLSLSIVLPDGEAKTLTRGFADLEKKIKMSPTTRMLGGSTGKVFYSVVALQLIEEGKLKLDEPIYKSMSSYSWFDKIPNAKSLTVRSLMRHETGIPRYVFSEAFQADVLKDVDKVWKPEELLSYVFESDSEFEVGDSWAYSDTNYIILCILIEKVTGNSLYSEVQKRVLDKAGLKNVVPQTTRKYKNIAQGYNAKDDSFFPGVQFDETGKSRYNLQFEWAGGGLVITTHDLAVLGKKIYEGKMFDPKLLDEYFRGIDTDREASQWGLGVHIRDTPNGLIYGHSGFMPGYVTNMMYFSKDKFSICYQLNTSDRAKTSIMRHLPSIGELISEELNK</sequence>
<dbReference type="GO" id="GO:0016787">
    <property type="term" value="F:hydrolase activity"/>
    <property type="evidence" value="ECO:0007669"/>
    <property type="project" value="UniProtKB-KW"/>
</dbReference>
<accession>A0AAU7BQR4</accession>
<proteinExistence type="predicted"/>
<keyword evidence="2" id="KW-0378">Hydrolase</keyword>
<dbReference type="InterPro" id="IPR001466">
    <property type="entry name" value="Beta-lactam-related"/>
</dbReference>
<dbReference type="InterPro" id="IPR050491">
    <property type="entry name" value="AmpC-like"/>
</dbReference>
<dbReference type="EMBL" id="CP157199">
    <property type="protein sequence ID" value="XBG60692.1"/>
    <property type="molecule type" value="Genomic_DNA"/>
</dbReference>
<gene>
    <name evidence="2" type="ORF">ABGB03_12570</name>
</gene>
<protein>
    <submittedName>
        <fullName evidence="2">Serine hydrolase domain-containing protein</fullName>
        <ecNumber evidence="2">3.1.1.103</ecNumber>
    </submittedName>
</protein>
<reference evidence="2" key="1">
    <citation type="submission" date="2024-05" db="EMBL/GenBank/DDBJ databases">
        <title>Pontimicrobium maritimus sp. nov., isolated form sea water.</title>
        <authorList>
            <person name="Muhammad N."/>
            <person name="Vuong T.Q."/>
            <person name="Han H.L."/>
            <person name="Kim S.-G."/>
        </authorList>
    </citation>
    <scope>NUCLEOTIDE SEQUENCE</scope>
    <source>
        <strain evidence="2">SW4</strain>
    </source>
</reference>
<dbReference type="RefSeq" id="WP_347922922.1">
    <property type="nucleotide sequence ID" value="NZ_CP157199.1"/>
</dbReference>
<feature type="domain" description="Beta-lactamase-related" evidence="1">
    <location>
        <begin position="31"/>
        <end position="356"/>
    </location>
</feature>
<dbReference type="Gene3D" id="3.40.710.10">
    <property type="entry name" value="DD-peptidase/beta-lactamase superfamily"/>
    <property type="match status" value="1"/>
</dbReference>
<dbReference type="PANTHER" id="PTHR46825:SF7">
    <property type="entry name" value="D-ALANYL-D-ALANINE CARBOXYPEPTIDASE"/>
    <property type="match status" value="1"/>
</dbReference>
<dbReference type="SUPFAM" id="SSF56601">
    <property type="entry name" value="beta-lactamase/transpeptidase-like"/>
    <property type="match status" value="1"/>
</dbReference>
<dbReference type="AlphaFoldDB" id="A0AAU7BQR4"/>
<evidence type="ECO:0000259" key="1">
    <source>
        <dbReference type="Pfam" id="PF00144"/>
    </source>
</evidence>